<feature type="compositionally biased region" description="Basic residues" evidence="1">
    <location>
        <begin position="8"/>
        <end position="23"/>
    </location>
</feature>
<proteinExistence type="predicted"/>
<dbReference type="AlphaFoldDB" id="A0A196SPZ1"/>
<accession>A0A196SPZ1</accession>
<comment type="caution">
    <text evidence="2">The sequence shown here is derived from an EMBL/GenBank/DDBJ whole genome shotgun (WGS) entry which is preliminary data.</text>
</comment>
<organism evidence="2 3">
    <name type="scientific">Blastocystis sp. subtype 1 (strain ATCC 50177 / NandII)</name>
    <dbReference type="NCBI Taxonomy" id="478820"/>
    <lineage>
        <taxon>Eukaryota</taxon>
        <taxon>Sar</taxon>
        <taxon>Stramenopiles</taxon>
        <taxon>Bigyra</taxon>
        <taxon>Opalozoa</taxon>
        <taxon>Opalinata</taxon>
        <taxon>Blastocystidae</taxon>
        <taxon>Blastocystis</taxon>
    </lineage>
</organism>
<dbReference type="Proteomes" id="UP000078348">
    <property type="component" value="Unassembled WGS sequence"/>
</dbReference>
<gene>
    <name evidence="2" type="ORF">AV274_0013</name>
</gene>
<evidence type="ECO:0000313" key="2">
    <source>
        <dbReference type="EMBL" id="OAO18231.1"/>
    </source>
</evidence>
<feature type="compositionally biased region" description="Acidic residues" evidence="1">
    <location>
        <begin position="44"/>
        <end position="58"/>
    </location>
</feature>
<feature type="region of interest" description="Disordered" evidence="1">
    <location>
        <begin position="1"/>
        <end position="73"/>
    </location>
</feature>
<reference evidence="2 3" key="1">
    <citation type="submission" date="2016-05" db="EMBL/GenBank/DDBJ databases">
        <title>Nuclear genome of Blastocystis sp. subtype 1 NandII.</title>
        <authorList>
            <person name="Gentekaki E."/>
            <person name="Curtis B."/>
            <person name="Stairs C."/>
            <person name="Eme L."/>
            <person name="Herman E."/>
            <person name="Klimes V."/>
            <person name="Arias M.C."/>
            <person name="Elias M."/>
            <person name="Hilliou F."/>
            <person name="Klute M."/>
            <person name="Malik S.-B."/>
            <person name="Pightling A."/>
            <person name="Rachubinski R."/>
            <person name="Salas D."/>
            <person name="Schlacht A."/>
            <person name="Suga H."/>
            <person name="Archibald J."/>
            <person name="Ball S.G."/>
            <person name="Clark G."/>
            <person name="Dacks J."/>
            <person name="Van Der Giezen M."/>
            <person name="Tsaousis A."/>
            <person name="Roger A."/>
        </authorList>
    </citation>
    <scope>NUCLEOTIDE SEQUENCE [LARGE SCALE GENOMIC DNA]</scope>
    <source>
        <strain evidence="3">ATCC 50177 / NandII</strain>
    </source>
</reference>
<evidence type="ECO:0000256" key="1">
    <source>
        <dbReference type="SAM" id="MobiDB-lite"/>
    </source>
</evidence>
<dbReference type="EMBL" id="LXWW01000001">
    <property type="protein sequence ID" value="OAO18231.1"/>
    <property type="molecule type" value="Genomic_DNA"/>
</dbReference>
<name>A0A196SPZ1_BLAHN</name>
<protein>
    <submittedName>
        <fullName evidence="2">Axonemal dynein beta heavy chain 9</fullName>
    </submittedName>
</protein>
<dbReference type="OrthoDB" id="361835at2759"/>
<sequence>MVGTTKTQAKRNAPKRGRGSKKAAAKEESDDGEEDSLSAQAMEGSDEMEEDSVSEDDLTAFKSGQTKPTPSPGCGDRVFYESLYKQNPNSFIALKWCIEYGVFPTKICEEKFREYLLRKEKMKLEKK</sequence>
<keyword evidence="3" id="KW-1185">Reference proteome</keyword>
<evidence type="ECO:0000313" key="3">
    <source>
        <dbReference type="Proteomes" id="UP000078348"/>
    </source>
</evidence>